<dbReference type="InterPro" id="IPR008792">
    <property type="entry name" value="PQQD"/>
</dbReference>
<evidence type="ECO:0000313" key="1">
    <source>
        <dbReference type="EMBL" id="EYD75060.1"/>
    </source>
</evidence>
<name>A0A017HL87_9RHOB</name>
<dbReference type="InterPro" id="IPR041881">
    <property type="entry name" value="PqqD_sf"/>
</dbReference>
<dbReference type="OrthoDB" id="1495225at2"/>
<organism evidence="1 2">
    <name type="scientific">Rubellimicrobium mesophilum DSM 19309</name>
    <dbReference type="NCBI Taxonomy" id="442562"/>
    <lineage>
        <taxon>Bacteria</taxon>
        <taxon>Pseudomonadati</taxon>
        <taxon>Pseudomonadota</taxon>
        <taxon>Alphaproteobacteria</taxon>
        <taxon>Rhodobacterales</taxon>
        <taxon>Roseobacteraceae</taxon>
        <taxon>Rubellimicrobium</taxon>
    </lineage>
</organism>
<dbReference type="HOGENOM" id="CLU_159325_2_4_5"/>
<dbReference type="AlphaFoldDB" id="A0A017HL87"/>
<dbReference type="Pfam" id="PF05402">
    <property type="entry name" value="PqqD"/>
    <property type="match status" value="1"/>
</dbReference>
<keyword evidence="2" id="KW-1185">Reference proteome</keyword>
<dbReference type="EMBL" id="AOSK01000094">
    <property type="protein sequence ID" value="EYD75060.1"/>
    <property type="molecule type" value="Genomic_DNA"/>
</dbReference>
<accession>A0A017HL87</accession>
<sequence length="92" mass="9922">MTDLLSRRLIPSADALLSPVGEETVILHLGNDTYYGLDPMGTRIWAMLGEGVALAAIRDRLAAQHGVAAATVEADLRRFLDDLLRHGLLVDG</sequence>
<gene>
    <name evidence="1" type="ORF">Rumeso_03388</name>
</gene>
<dbReference type="RefSeq" id="WP_051521157.1">
    <property type="nucleotide sequence ID" value="NZ_KK088564.1"/>
</dbReference>
<dbReference type="Proteomes" id="UP000019666">
    <property type="component" value="Unassembled WGS sequence"/>
</dbReference>
<evidence type="ECO:0000313" key="2">
    <source>
        <dbReference type="Proteomes" id="UP000019666"/>
    </source>
</evidence>
<protein>
    <recommendedName>
        <fullName evidence="3">PqqD family protein</fullName>
    </recommendedName>
</protein>
<evidence type="ECO:0008006" key="3">
    <source>
        <dbReference type="Google" id="ProtNLM"/>
    </source>
</evidence>
<dbReference type="STRING" id="442562.Rumeso_03388"/>
<proteinExistence type="predicted"/>
<reference evidence="1 2" key="1">
    <citation type="submission" date="2013-02" db="EMBL/GenBank/DDBJ databases">
        <authorList>
            <person name="Fiebig A."/>
            <person name="Goeker M."/>
            <person name="Klenk H.-P.P."/>
        </authorList>
    </citation>
    <scope>NUCLEOTIDE SEQUENCE [LARGE SCALE GENOMIC DNA]</scope>
    <source>
        <strain evidence="1 2">DSM 19309</strain>
    </source>
</reference>
<comment type="caution">
    <text evidence="1">The sequence shown here is derived from an EMBL/GenBank/DDBJ whole genome shotgun (WGS) entry which is preliminary data.</text>
</comment>
<dbReference type="Gene3D" id="1.10.10.1150">
    <property type="entry name" value="Coenzyme PQQ synthesis protein D (PqqD)"/>
    <property type="match status" value="1"/>
</dbReference>